<reference evidence="2" key="1">
    <citation type="submission" date="2016-11" db="EMBL/GenBank/DDBJ databases">
        <authorList>
            <person name="Varghese N."/>
            <person name="Submissions S."/>
        </authorList>
    </citation>
    <scope>NUCLEOTIDE SEQUENCE [LARGE SCALE GENOMIC DNA]</scope>
    <source>
        <strain evidence="2">DSM 16219</strain>
    </source>
</reference>
<protein>
    <recommendedName>
        <fullName evidence="3">SpoIIAA-like</fullName>
    </recommendedName>
</protein>
<name>A0A1M6GKB2_9BACT</name>
<dbReference type="AlphaFoldDB" id="A0A1M6GKB2"/>
<dbReference type="OrthoDB" id="9255935at2"/>
<dbReference type="RefSeq" id="WP_073473653.1">
    <property type="nucleotide sequence ID" value="NZ_FQZU01000004.1"/>
</dbReference>
<gene>
    <name evidence="1" type="ORF">SAMN02745216_01034</name>
</gene>
<organism evidence="1 2">
    <name type="scientific">Desulfatibacillum alkenivorans DSM 16219</name>
    <dbReference type="NCBI Taxonomy" id="1121393"/>
    <lineage>
        <taxon>Bacteria</taxon>
        <taxon>Pseudomonadati</taxon>
        <taxon>Thermodesulfobacteriota</taxon>
        <taxon>Desulfobacteria</taxon>
        <taxon>Desulfobacterales</taxon>
        <taxon>Desulfatibacillaceae</taxon>
        <taxon>Desulfatibacillum</taxon>
    </lineage>
</organism>
<keyword evidence="2" id="KW-1185">Reference proteome</keyword>
<evidence type="ECO:0008006" key="3">
    <source>
        <dbReference type="Google" id="ProtNLM"/>
    </source>
</evidence>
<evidence type="ECO:0000313" key="1">
    <source>
        <dbReference type="EMBL" id="SHJ10326.1"/>
    </source>
</evidence>
<dbReference type="Proteomes" id="UP000183994">
    <property type="component" value="Unassembled WGS sequence"/>
</dbReference>
<evidence type="ECO:0000313" key="2">
    <source>
        <dbReference type="Proteomes" id="UP000183994"/>
    </source>
</evidence>
<sequence>MGISLDMNEDIGILVVTYLPEPVTPNDLAKQRKMVADALSSSGIQKVLIDASSLLRFPPIVAALEHNEKIAADEKLKTIKYAVLCSSLGQDERSLETTGINRGIYLKCFSSRKDALSWLVEKQEK</sequence>
<dbReference type="EMBL" id="FQZU01000004">
    <property type="protein sequence ID" value="SHJ10326.1"/>
    <property type="molecule type" value="Genomic_DNA"/>
</dbReference>
<accession>A0A1M6GKB2</accession>
<proteinExistence type="predicted"/>